<name>A0A817R502_9BILA</name>
<dbReference type="OrthoDB" id="71437at2759"/>
<accession>A0A817R502</accession>
<dbReference type="SMART" id="SM00256">
    <property type="entry name" value="FBOX"/>
    <property type="match status" value="1"/>
</dbReference>
<evidence type="ECO:0000313" key="2">
    <source>
        <dbReference type="EMBL" id="CAF3239042.1"/>
    </source>
</evidence>
<dbReference type="PANTHER" id="PTHR19855:SF34">
    <property type="entry name" value="F-BOX_WD REPEAT-CONTAINING PROTEIN 9"/>
    <property type="match status" value="1"/>
</dbReference>
<dbReference type="Gene3D" id="1.20.1280.50">
    <property type="match status" value="1"/>
</dbReference>
<dbReference type="InterPro" id="IPR001680">
    <property type="entry name" value="WD40_rpt"/>
</dbReference>
<dbReference type="InterPro" id="IPR015943">
    <property type="entry name" value="WD40/YVTN_repeat-like_dom_sf"/>
</dbReference>
<dbReference type="PROSITE" id="PS50181">
    <property type="entry name" value="FBOX"/>
    <property type="match status" value="1"/>
</dbReference>
<dbReference type="SMART" id="SM00320">
    <property type="entry name" value="WD40"/>
    <property type="match status" value="3"/>
</dbReference>
<dbReference type="SUPFAM" id="SSF81383">
    <property type="entry name" value="F-box domain"/>
    <property type="match status" value="1"/>
</dbReference>
<dbReference type="InterPro" id="IPR036047">
    <property type="entry name" value="F-box-like_dom_sf"/>
</dbReference>
<protein>
    <recommendedName>
        <fullName evidence="1">F-box domain-containing protein</fullName>
    </recommendedName>
</protein>
<dbReference type="PANTHER" id="PTHR19855">
    <property type="entry name" value="WD40 REPEAT PROTEIN 12, 37"/>
    <property type="match status" value="1"/>
</dbReference>
<dbReference type="InterPro" id="IPR036322">
    <property type="entry name" value="WD40_repeat_dom_sf"/>
</dbReference>
<reference evidence="2" key="1">
    <citation type="submission" date="2021-02" db="EMBL/GenBank/DDBJ databases">
        <authorList>
            <person name="Nowell W R."/>
        </authorList>
    </citation>
    <scope>NUCLEOTIDE SEQUENCE</scope>
</reference>
<dbReference type="EMBL" id="CAJNXB010002380">
    <property type="protein sequence ID" value="CAF3239042.1"/>
    <property type="molecule type" value="Genomic_DNA"/>
</dbReference>
<comment type="caution">
    <text evidence="2">The sequence shown here is derived from an EMBL/GenBank/DDBJ whole genome shotgun (WGS) entry which is preliminary data.</text>
</comment>
<evidence type="ECO:0000259" key="1">
    <source>
        <dbReference type="PROSITE" id="PS50181"/>
    </source>
</evidence>
<feature type="domain" description="F-box" evidence="1">
    <location>
        <begin position="19"/>
        <end position="67"/>
    </location>
</feature>
<proteinExistence type="predicted"/>
<evidence type="ECO:0000313" key="3">
    <source>
        <dbReference type="Proteomes" id="UP000663825"/>
    </source>
</evidence>
<dbReference type="Proteomes" id="UP000663825">
    <property type="component" value="Unassembled WGS sequence"/>
</dbReference>
<dbReference type="Gene3D" id="2.130.10.10">
    <property type="entry name" value="YVTN repeat-like/Quinoprotein amine dehydrogenase"/>
    <property type="match status" value="2"/>
</dbReference>
<dbReference type="Pfam" id="PF12937">
    <property type="entry name" value="F-box-like"/>
    <property type="match status" value="1"/>
</dbReference>
<dbReference type="AlphaFoldDB" id="A0A817R502"/>
<dbReference type="SUPFAM" id="SSF50978">
    <property type="entry name" value="WD40 repeat-like"/>
    <property type="match status" value="1"/>
</dbReference>
<dbReference type="InterPro" id="IPR001810">
    <property type="entry name" value="F-box_dom"/>
</dbReference>
<organism evidence="2 3">
    <name type="scientific">Rotaria socialis</name>
    <dbReference type="NCBI Taxonomy" id="392032"/>
    <lineage>
        <taxon>Eukaryota</taxon>
        <taxon>Metazoa</taxon>
        <taxon>Spiralia</taxon>
        <taxon>Gnathifera</taxon>
        <taxon>Rotifera</taxon>
        <taxon>Eurotatoria</taxon>
        <taxon>Bdelloidea</taxon>
        <taxon>Philodinida</taxon>
        <taxon>Philodinidae</taxon>
        <taxon>Rotaria</taxon>
    </lineage>
</organism>
<gene>
    <name evidence="2" type="ORF">TIS948_LOCUS14529</name>
</gene>
<sequence>MSSEELTDDQDYDNGSCECGLFHSLPPEIWLNLFGYISAEYIIEKLSLVCKSLRTFILSSQSYWKYRYERRVRAPYRSMPNTHGTWFNICYQLERRGREWQQCAEQHQNILSISGAHIGPVADAIILEDGYTCVTGSRDSSICCWDLRRIVRPEETKVSNAFGSAYVTKRAEDKQQRWIWSLDHEGHVISSASSNYEIRLWDLNEELREISRIKLRSTFAMTHRLRDSLLYAGVYNGKLNVYDTRINNTETNNTPVHIEQVTRRGYIYALELQDNYILVMHKSSTLCLYDQRTWKKIENVPLNLGERVSSYYKNSLLFLGDNEGFVHTFHWKKDHCEFIEKIRTEHGCPITALCHNQGILQTCTAVTKTLAIDQLSTPAKHLARIQADTMDQHICMDANDNGLTVIGGSDNNLITIYRDEFRRCYAL</sequence>